<dbReference type="InterPro" id="IPR024932">
    <property type="entry name" value="ApbE"/>
</dbReference>
<evidence type="ECO:0000256" key="9">
    <source>
        <dbReference type="ARBA" id="ARBA00031306"/>
    </source>
</evidence>
<evidence type="ECO:0000256" key="5">
    <source>
        <dbReference type="ARBA" id="ARBA00022679"/>
    </source>
</evidence>
<accession>A0ABY4N472</accession>
<dbReference type="GO" id="GO:0016740">
    <property type="term" value="F:transferase activity"/>
    <property type="evidence" value="ECO:0007669"/>
    <property type="project" value="UniProtKB-KW"/>
</dbReference>
<gene>
    <name evidence="11" type="ORF">M3M28_06140</name>
</gene>
<dbReference type="EC" id="2.7.1.180" evidence="2"/>
<proteinExistence type="predicted"/>
<dbReference type="EMBL" id="CP097160">
    <property type="protein sequence ID" value="UQN16018.1"/>
    <property type="molecule type" value="Genomic_DNA"/>
</dbReference>
<keyword evidence="6" id="KW-0479">Metal-binding</keyword>
<keyword evidence="8" id="KW-0460">Magnesium</keyword>
<dbReference type="PANTHER" id="PTHR30040:SF2">
    <property type="entry name" value="FAD:PROTEIN FMN TRANSFERASE"/>
    <property type="match status" value="1"/>
</dbReference>
<comment type="catalytic activity">
    <reaction evidence="10">
        <text>L-threonyl-[protein] + FAD = FMN-L-threonyl-[protein] + AMP + H(+)</text>
        <dbReference type="Rhea" id="RHEA:36847"/>
        <dbReference type="Rhea" id="RHEA-COMP:11060"/>
        <dbReference type="Rhea" id="RHEA-COMP:11061"/>
        <dbReference type="ChEBI" id="CHEBI:15378"/>
        <dbReference type="ChEBI" id="CHEBI:30013"/>
        <dbReference type="ChEBI" id="CHEBI:57692"/>
        <dbReference type="ChEBI" id="CHEBI:74257"/>
        <dbReference type="ChEBI" id="CHEBI:456215"/>
        <dbReference type="EC" id="2.7.1.180"/>
    </reaction>
</comment>
<keyword evidence="4" id="KW-0285">Flavoprotein</keyword>
<dbReference type="InterPro" id="IPR003374">
    <property type="entry name" value="ApbE-like_sf"/>
</dbReference>
<organism evidence="11">
    <name type="scientific">Gulosibacter sediminis</name>
    <dbReference type="NCBI Taxonomy" id="1729695"/>
    <lineage>
        <taxon>Bacteria</taxon>
        <taxon>Bacillati</taxon>
        <taxon>Actinomycetota</taxon>
        <taxon>Actinomycetes</taxon>
        <taxon>Micrococcales</taxon>
        <taxon>Microbacteriaceae</taxon>
        <taxon>Gulosibacter</taxon>
    </lineage>
</organism>
<keyword evidence="5 11" id="KW-0808">Transferase</keyword>
<sequence length="273" mass="28711">MSGTTVRRTWTEPVMGTQVSIVAVGDRSEDAGVTAAVRHALAELHELDALFSTFRPDSAVSRIRAGTLDLAEADPRVREVARACRAAELATGDRFSPEWRGGFDPTGYVKGWAVDRVMGRHLAPLLRGDSLVGIAINLGGDLLARTVARAAWRWRIGIAHPDCAGDLLATLEVSNGAVATSGTAERGAHIIDPRSGAPATQVRSATIVADRLAVADVWATASVVAGTDRSWLGRAPIHSGLLLDADGETHQLVAGIELSPVGDDATPLLTRLP</sequence>
<dbReference type="SUPFAM" id="SSF143631">
    <property type="entry name" value="ApbE-like"/>
    <property type="match status" value="1"/>
</dbReference>
<evidence type="ECO:0000256" key="1">
    <source>
        <dbReference type="ARBA" id="ARBA00001946"/>
    </source>
</evidence>
<dbReference type="PANTHER" id="PTHR30040">
    <property type="entry name" value="THIAMINE BIOSYNTHESIS LIPOPROTEIN APBE"/>
    <property type="match status" value="1"/>
</dbReference>
<protein>
    <recommendedName>
        <fullName evidence="3">FAD:protein FMN transferase</fullName>
        <ecNumber evidence="2">2.7.1.180</ecNumber>
    </recommendedName>
    <alternativeName>
        <fullName evidence="9">Flavin transferase</fullName>
    </alternativeName>
</protein>
<evidence type="ECO:0000313" key="11">
    <source>
        <dbReference type="EMBL" id="UQN16018.1"/>
    </source>
</evidence>
<evidence type="ECO:0000256" key="7">
    <source>
        <dbReference type="ARBA" id="ARBA00022827"/>
    </source>
</evidence>
<evidence type="ECO:0000256" key="10">
    <source>
        <dbReference type="ARBA" id="ARBA00048540"/>
    </source>
</evidence>
<evidence type="ECO:0000256" key="4">
    <source>
        <dbReference type="ARBA" id="ARBA00022630"/>
    </source>
</evidence>
<reference evidence="11" key="1">
    <citation type="submission" date="2022-05" db="EMBL/GenBank/DDBJ databases">
        <title>Complete genome sequence of toluene-degrading Gulosibacter sediminis strain ACHW.36C.</title>
        <authorList>
            <person name="Wai A.C."/>
            <person name="Lai G.K."/>
            <person name="Griffin S.D."/>
            <person name="Leung F.C."/>
        </authorList>
    </citation>
    <scope>NUCLEOTIDE SEQUENCE [LARGE SCALE GENOMIC DNA]</scope>
    <source>
        <strain evidence="11">ACHW.36C</strain>
    </source>
</reference>
<evidence type="ECO:0000256" key="8">
    <source>
        <dbReference type="ARBA" id="ARBA00022842"/>
    </source>
</evidence>
<dbReference type="Gene3D" id="3.10.520.10">
    <property type="entry name" value="ApbE-like domains"/>
    <property type="match status" value="2"/>
</dbReference>
<keyword evidence="7" id="KW-0274">FAD</keyword>
<comment type="cofactor">
    <cofactor evidence="1">
        <name>Mg(2+)</name>
        <dbReference type="ChEBI" id="CHEBI:18420"/>
    </cofactor>
</comment>
<evidence type="ECO:0000256" key="6">
    <source>
        <dbReference type="ARBA" id="ARBA00022723"/>
    </source>
</evidence>
<dbReference type="Pfam" id="PF02424">
    <property type="entry name" value="ApbE"/>
    <property type="match status" value="2"/>
</dbReference>
<evidence type="ECO:0000256" key="2">
    <source>
        <dbReference type="ARBA" id="ARBA00011955"/>
    </source>
</evidence>
<name>A0ABY4N472_9MICO</name>
<evidence type="ECO:0000256" key="3">
    <source>
        <dbReference type="ARBA" id="ARBA00016337"/>
    </source>
</evidence>